<dbReference type="InterPro" id="IPR050553">
    <property type="entry name" value="Thioredoxin_ResA/DsbE_sf"/>
</dbReference>
<dbReference type="PANTHER" id="PTHR42852">
    <property type="entry name" value="THIOL:DISULFIDE INTERCHANGE PROTEIN DSBE"/>
    <property type="match status" value="1"/>
</dbReference>
<dbReference type="GO" id="GO:0016209">
    <property type="term" value="F:antioxidant activity"/>
    <property type="evidence" value="ECO:0007669"/>
    <property type="project" value="InterPro"/>
</dbReference>
<reference evidence="1 2" key="1">
    <citation type="journal article" date="2019" name="Int. J. Syst. Evol. Microbiol.">
        <title>Capsulimonas corticalis gen. nov., sp. nov., an aerobic capsulated bacterium, of a novel bacterial order, Capsulimonadales ord. nov., of the class Armatimonadia of the phylum Armatimonadetes.</title>
        <authorList>
            <person name="Li J."/>
            <person name="Kudo C."/>
            <person name="Tonouchi A."/>
        </authorList>
    </citation>
    <scope>NUCLEOTIDE SEQUENCE [LARGE SCALE GENOMIC DNA]</scope>
    <source>
        <strain evidence="1 2">AX-7</strain>
    </source>
</reference>
<evidence type="ECO:0000313" key="1">
    <source>
        <dbReference type="EMBL" id="BDI31691.1"/>
    </source>
</evidence>
<dbReference type="EMBL" id="AP025739">
    <property type="protein sequence ID" value="BDI31691.1"/>
    <property type="molecule type" value="Genomic_DNA"/>
</dbReference>
<name>A0A402D122_9BACT</name>
<sequence length="181" mass="19966">MNAFTLAAATLALASVSLSAVHADAIPVTTRPAPALAQGVWINGAPTTIAAQRGKVTVLLFWTHECINCKHNLGYWNDWAKKYKDTDVTVLSVHTPETATERVIGNVRHFVKDRNIQFPVVTDNDEKTWNAYSVQAWPTEILIDKAGNIRYEFNGELNWGGSGEYKTVQGLIEKLRGEKAG</sequence>
<accession>A0A402D122</accession>
<gene>
    <name evidence="1" type="ORF">CCAX7_37420</name>
</gene>
<dbReference type="InterPro" id="IPR036249">
    <property type="entry name" value="Thioredoxin-like_sf"/>
</dbReference>
<dbReference type="AlphaFoldDB" id="A0A402D122"/>
<dbReference type="Gene3D" id="3.40.30.10">
    <property type="entry name" value="Glutaredoxin"/>
    <property type="match status" value="1"/>
</dbReference>
<dbReference type="PROSITE" id="PS51352">
    <property type="entry name" value="THIOREDOXIN_2"/>
    <property type="match status" value="1"/>
</dbReference>
<dbReference type="InterPro" id="IPR013766">
    <property type="entry name" value="Thioredoxin_domain"/>
</dbReference>
<dbReference type="OrthoDB" id="9811352at2"/>
<dbReference type="Pfam" id="PF00578">
    <property type="entry name" value="AhpC-TSA"/>
    <property type="match status" value="1"/>
</dbReference>
<keyword evidence="2" id="KW-1185">Reference proteome</keyword>
<organism evidence="1 2">
    <name type="scientific">Capsulimonas corticalis</name>
    <dbReference type="NCBI Taxonomy" id="2219043"/>
    <lineage>
        <taxon>Bacteria</taxon>
        <taxon>Bacillati</taxon>
        <taxon>Armatimonadota</taxon>
        <taxon>Armatimonadia</taxon>
        <taxon>Capsulimonadales</taxon>
        <taxon>Capsulimonadaceae</taxon>
        <taxon>Capsulimonas</taxon>
    </lineage>
</organism>
<protein>
    <submittedName>
        <fullName evidence="1">Uncharacterized protein</fullName>
    </submittedName>
</protein>
<dbReference type="Proteomes" id="UP000287394">
    <property type="component" value="Chromosome"/>
</dbReference>
<dbReference type="RefSeq" id="WP_119323261.1">
    <property type="nucleotide sequence ID" value="NZ_AP025739.1"/>
</dbReference>
<proteinExistence type="predicted"/>
<dbReference type="GO" id="GO:0016491">
    <property type="term" value="F:oxidoreductase activity"/>
    <property type="evidence" value="ECO:0007669"/>
    <property type="project" value="InterPro"/>
</dbReference>
<dbReference type="PANTHER" id="PTHR42852:SF13">
    <property type="entry name" value="PROTEIN DIPZ"/>
    <property type="match status" value="1"/>
</dbReference>
<dbReference type="SUPFAM" id="SSF52833">
    <property type="entry name" value="Thioredoxin-like"/>
    <property type="match status" value="1"/>
</dbReference>
<dbReference type="KEGG" id="ccot:CCAX7_37420"/>
<evidence type="ECO:0000313" key="2">
    <source>
        <dbReference type="Proteomes" id="UP000287394"/>
    </source>
</evidence>
<dbReference type="InterPro" id="IPR000866">
    <property type="entry name" value="AhpC/TSA"/>
</dbReference>